<dbReference type="RefSeq" id="WP_189630957.1">
    <property type="nucleotide sequence ID" value="NZ_BNAG01000004.1"/>
</dbReference>
<dbReference type="Gene3D" id="1.10.10.60">
    <property type="entry name" value="Homeodomain-like"/>
    <property type="match status" value="1"/>
</dbReference>
<organism evidence="3 4">
    <name type="scientific">Roseivirga thermotolerans</name>
    <dbReference type="NCBI Taxonomy" id="1758176"/>
    <lineage>
        <taxon>Bacteria</taxon>
        <taxon>Pseudomonadati</taxon>
        <taxon>Bacteroidota</taxon>
        <taxon>Cytophagia</taxon>
        <taxon>Cytophagales</taxon>
        <taxon>Roseivirgaceae</taxon>
        <taxon>Roseivirga</taxon>
    </lineage>
</organism>
<dbReference type="EMBL" id="BNAG01000004">
    <property type="protein sequence ID" value="GHE70900.1"/>
    <property type="molecule type" value="Genomic_DNA"/>
</dbReference>
<dbReference type="SMART" id="SM00342">
    <property type="entry name" value="HTH_ARAC"/>
    <property type="match status" value="1"/>
</dbReference>
<comment type="caution">
    <text evidence="3">The sequence shown here is derived from an EMBL/GenBank/DDBJ whole genome shotgun (WGS) entry which is preliminary data.</text>
</comment>
<keyword evidence="4" id="KW-1185">Reference proteome</keyword>
<dbReference type="InterPro" id="IPR018060">
    <property type="entry name" value="HTH_AraC"/>
</dbReference>
<dbReference type="Proteomes" id="UP000658258">
    <property type="component" value="Unassembled WGS sequence"/>
</dbReference>
<proteinExistence type="predicted"/>
<dbReference type="Pfam" id="PF12833">
    <property type="entry name" value="HTH_18"/>
    <property type="match status" value="1"/>
</dbReference>
<dbReference type="PROSITE" id="PS01124">
    <property type="entry name" value="HTH_ARAC_FAMILY_2"/>
    <property type="match status" value="1"/>
</dbReference>
<name>A0ABQ3IBI9_9BACT</name>
<evidence type="ECO:0000256" key="1">
    <source>
        <dbReference type="ARBA" id="ARBA00023125"/>
    </source>
</evidence>
<dbReference type="PANTHER" id="PTHR43280">
    <property type="entry name" value="ARAC-FAMILY TRANSCRIPTIONAL REGULATOR"/>
    <property type="match status" value="1"/>
</dbReference>
<gene>
    <name evidence="3" type="ORF">GCM10011340_28420</name>
</gene>
<accession>A0ABQ3IBI9</accession>
<protein>
    <recommendedName>
        <fullName evidence="2">HTH araC/xylS-type domain-containing protein</fullName>
    </recommendedName>
</protein>
<reference evidence="4" key="1">
    <citation type="journal article" date="2019" name="Int. J. Syst. Evol. Microbiol.">
        <title>The Global Catalogue of Microorganisms (GCM) 10K type strain sequencing project: providing services to taxonomists for standard genome sequencing and annotation.</title>
        <authorList>
            <consortium name="The Broad Institute Genomics Platform"/>
            <consortium name="The Broad Institute Genome Sequencing Center for Infectious Disease"/>
            <person name="Wu L."/>
            <person name="Ma J."/>
        </authorList>
    </citation>
    <scope>NUCLEOTIDE SEQUENCE [LARGE SCALE GENOMIC DNA]</scope>
    <source>
        <strain evidence="4">CGMCC 1.15111</strain>
    </source>
</reference>
<evidence type="ECO:0000313" key="3">
    <source>
        <dbReference type="EMBL" id="GHE70900.1"/>
    </source>
</evidence>
<sequence>MILIEERPKLPAVSKYVDRYQFFIISEPAFLKTIPNAKIECYFVKKGGFHQWDVDSESFIWAGSSGILPATNQASFYHIPSCLVCLNIKLNLNILGLSLFNGLLTNWQSFDTSKLIPPTARENILSELSERNTAIQVDALDSTIGHSLDKFSVDEKIDRVISLIESSITGKFKVAELAGSMHMSEKSMERWIRKEFNLAPKELWQVIRFQNVSRKLKNRPNMKFIDALEFGYYDQSHFIKECRKMTSYSPKELFSKMKLPTNDIVFE</sequence>
<dbReference type="PANTHER" id="PTHR43280:SF2">
    <property type="entry name" value="HTH-TYPE TRANSCRIPTIONAL REGULATOR EXSA"/>
    <property type="match status" value="1"/>
</dbReference>
<keyword evidence="1" id="KW-0238">DNA-binding</keyword>
<evidence type="ECO:0000313" key="4">
    <source>
        <dbReference type="Proteomes" id="UP000658258"/>
    </source>
</evidence>
<feature type="domain" description="HTH araC/xylS-type" evidence="2">
    <location>
        <begin position="158"/>
        <end position="256"/>
    </location>
</feature>
<evidence type="ECO:0000259" key="2">
    <source>
        <dbReference type="PROSITE" id="PS01124"/>
    </source>
</evidence>